<reference evidence="2" key="1">
    <citation type="journal article" date="2014" name="Genome Biol. Evol.">
        <title>Gene Loss Rather Than Gene Gain Is Associated with a Host Jump from Monocots to Dicots in the Smut Fungus Melanopsichium pennsylvanicum.</title>
        <authorList>
            <person name="Sharma R."/>
            <person name="Mishra B."/>
            <person name="Runge F."/>
            <person name="Thines M."/>
        </authorList>
    </citation>
    <scope>NUCLEOTIDE SEQUENCE</scope>
    <source>
        <strain evidence="2">4</strain>
    </source>
</reference>
<dbReference type="EMBL" id="HG529546">
    <property type="protein sequence ID" value="CDI52659.1"/>
    <property type="molecule type" value="Genomic_DNA"/>
</dbReference>
<feature type="signal peptide" evidence="1">
    <location>
        <begin position="1"/>
        <end position="29"/>
    </location>
</feature>
<feature type="chain" id="PRO_5001723336" evidence="1">
    <location>
        <begin position="30"/>
        <end position="69"/>
    </location>
</feature>
<evidence type="ECO:0000256" key="1">
    <source>
        <dbReference type="SAM" id="SignalP"/>
    </source>
</evidence>
<keyword evidence="1" id="KW-0732">Signal</keyword>
<sequence>MSSASEWIPDGLLPRWLLVVATMAALNGASNILNPDASVKVYSSAGGQSKFYVNIQFGPVPDSMPVGSS</sequence>
<organism evidence="2">
    <name type="scientific">Melanopsichium pennsylvanicum 4</name>
    <dbReference type="NCBI Taxonomy" id="1398559"/>
    <lineage>
        <taxon>Eukaryota</taxon>
        <taxon>Fungi</taxon>
        <taxon>Dikarya</taxon>
        <taxon>Basidiomycota</taxon>
        <taxon>Ustilaginomycotina</taxon>
        <taxon>Ustilaginomycetes</taxon>
        <taxon>Ustilaginales</taxon>
        <taxon>Ustilaginaceae</taxon>
        <taxon>Melanopsichium</taxon>
    </lineage>
</organism>
<dbReference type="AlphaFoldDB" id="A0A077R6C6"/>
<name>A0A077R6C6_9BASI</name>
<protein>
    <submittedName>
        <fullName evidence="2">Related to ERG28-involved in synthesis of ergosterol</fullName>
    </submittedName>
</protein>
<accession>A0A077R6C6</accession>
<evidence type="ECO:0000313" key="2">
    <source>
        <dbReference type="EMBL" id="CDI52659.1"/>
    </source>
</evidence>
<proteinExistence type="predicted"/>